<dbReference type="EMBL" id="JBHUNP010000001">
    <property type="protein sequence ID" value="MFD2649135.1"/>
    <property type="molecule type" value="Genomic_DNA"/>
</dbReference>
<keyword evidence="2" id="KW-1185">Reference proteome</keyword>
<name>A0ABW5QN20_9HYPH</name>
<dbReference type="RefSeq" id="WP_386834572.1">
    <property type="nucleotide sequence ID" value="NZ_JBHUNP010000001.1"/>
</dbReference>
<comment type="caution">
    <text evidence="1">The sequence shown here is derived from an EMBL/GenBank/DDBJ whole genome shotgun (WGS) entry which is preliminary data.</text>
</comment>
<reference evidence="2" key="1">
    <citation type="journal article" date="2019" name="Int. J. Syst. Evol. Microbiol.">
        <title>The Global Catalogue of Microorganisms (GCM) 10K type strain sequencing project: providing services to taxonomists for standard genome sequencing and annotation.</title>
        <authorList>
            <consortium name="The Broad Institute Genomics Platform"/>
            <consortium name="The Broad Institute Genome Sequencing Center for Infectious Disease"/>
            <person name="Wu L."/>
            <person name="Ma J."/>
        </authorList>
    </citation>
    <scope>NUCLEOTIDE SEQUENCE [LARGE SCALE GENOMIC DNA]</scope>
    <source>
        <strain evidence="2">CCM 7427</strain>
    </source>
</reference>
<gene>
    <name evidence="1" type="ORF">ACFSX5_15200</name>
</gene>
<organism evidence="1 2">
    <name type="scientific">Devosia albogilva</name>
    <dbReference type="NCBI Taxonomy" id="429726"/>
    <lineage>
        <taxon>Bacteria</taxon>
        <taxon>Pseudomonadati</taxon>
        <taxon>Pseudomonadota</taxon>
        <taxon>Alphaproteobacteria</taxon>
        <taxon>Hyphomicrobiales</taxon>
        <taxon>Devosiaceae</taxon>
        <taxon>Devosia</taxon>
    </lineage>
</organism>
<sequence>MGEMPGEDGIRWQQLPLGERMLLLSIAVHPKREYEWLTARKLCFYGLAQITPKGLWLTWRGRHVVAARHGLPVVVGRSAAHESSEIRTNSLS</sequence>
<dbReference type="Proteomes" id="UP001597521">
    <property type="component" value="Unassembled WGS sequence"/>
</dbReference>
<evidence type="ECO:0008006" key="3">
    <source>
        <dbReference type="Google" id="ProtNLM"/>
    </source>
</evidence>
<evidence type="ECO:0000313" key="2">
    <source>
        <dbReference type="Proteomes" id="UP001597521"/>
    </source>
</evidence>
<protein>
    <recommendedName>
        <fullName evidence="3">DUF4224 domain-containing protein</fullName>
    </recommendedName>
</protein>
<proteinExistence type="predicted"/>
<accession>A0ABW5QN20</accession>
<evidence type="ECO:0000313" key="1">
    <source>
        <dbReference type="EMBL" id="MFD2649135.1"/>
    </source>
</evidence>